<keyword evidence="1" id="KW-0808">Transferase</keyword>
<dbReference type="Pfam" id="PF05711">
    <property type="entry name" value="TylF"/>
    <property type="match status" value="1"/>
</dbReference>
<sequence length="276" mass="30664">MITDFEQFRRTLLLLKSTYQAENYLSDVTRVEKGVSEDLSAYESTQRGWGLQFSSRTPGADDLVKRVLDDPLWNIAWQAAEGLTLVTQPRQMNLYLLMKDFLPALAPGDVIEFGAYRGGNAIFMAIVAEVLGCASTIYACDTFSGMPTSEPALDMHQAGDFSDASVTSLRAYIRNLGLTNLVVVHGLFEEVVEQQIDPNVCFSLVHIDADIASSCAFAYDYASEHMVKGGYIVFDDATTSTCLGATRVVEDLVIRRDGRNSEQIWPHYVFRVFDPP</sequence>
<dbReference type="EC" id="2.1.1.307" evidence="1"/>
<gene>
    <name evidence="1" type="primary">elmMIII</name>
    <name evidence="1" type="ORF">OPDIPICF_03338</name>
</gene>
<dbReference type="PANTHER" id="PTHR40036">
    <property type="entry name" value="MACROCIN O-METHYLTRANSFERASE"/>
    <property type="match status" value="1"/>
</dbReference>
<dbReference type="AlphaFoldDB" id="A0A5S9QYH5"/>
<proteinExistence type="predicted"/>
<dbReference type="GO" id="GO:0032259">
    <property type="term" value="P:methylation"/>
    <property type="evidence" value="ECO:0007669"/>
    <property type="project" value="UniProtKB-KW"/>
</dbReference>
<dbReference type="Gene3D" id="3.40.50.150">
    <property type="entry name" value="Vaccinia Virus protein VP39"/>
    <property type="match status" value="1"/>
</dbReference>
<name>A0A5S9QYH5_9GAMM</name>
<reference evidence="1 2" key="1">
    <citation type="submission" date="2019-11" db="EMBL/GenBank/DDBJ databases">
        <authorList>
            <person name="Holert J."/>
        </authorList>
    </citation>
    <scope>NUCLEOTIDE SEQUENCE [LARGE SCALE GENOMIC DNA]</scope>
    <source>
        <strain evidence="1">SB11_3</strain>
    </source>
</reference>
<dbReference type="SUPFAM" id="SSF53335">
    <property type="entry name" value="S-adenosyl-L-methionine-dependent methyltransferases"/>
    <property type="match status" value="1"/>
</dbReference>
<keyword evidence="1" id="KW-0489">Methyltransferase</keyword>
<dbReference type="EMBL" id="CACSIO010000061">
    <property type="protein sequence ID" value="CAA0125060.1"/>
    <property type="molecule type" value="Genomic_DNA"/>
</dbReference>
<dbReference type="PANTHER" id="PTHR40036:SF1">
    <property type="entry name" value="MACROCIN O-METHYLTRANSFERASE"/>
    <property type="match status" value="1"/>
</dbReference>
<organism evidence="1 2">
    <name type="scientific">BD1-7 clade bacterium</name>
    <dbReference type="NCBI Taxonomy" id="2029982"/>
    <lineage>
        <taxon>Bacteria</taxon>
        <taxon>Pseudomonadati</taxon>
        <taxon>Pseudomonadota</taxon>
        <taxon>Gammaproteobacteria</taxon>
        <taxon>Cellvibrionales</taxon>
        <taxon>Spongiibacteraceae</taxon>
        <taxon>BD1-7 clade</taxon>
    </lineage>
</organism>
<keyword evidence="2" id="KW-1185">Reference proteome</keyword>
<dbReference type="OrthoDB" id="9799872at2"/>
<evidence type="ECO:0000313" key="1">
    <source>
        <dbReference type="EMBL" id="CAA0125060.1"/>
    </source>
</evidence>
<dbReference type="GO" id="GO:0008168">
    <property type="term" value="F:methyltransferase activity"/>
    <property type="evidence" value="ECO:0007669"/>
    <property type="project" value="UniProtKB-KW"/>
</dbReference>
<evidence type="ECO:0000313" key="2">
    <source>
        <dbReference type="Proteomes" id="UP000441399"/>
    </source>
</evidence>
<accession>A0A5S9QYH5</accession>
<protein>
    <submittedName>
        <fullName evidence="1">8-demethyl-8-(2,3-dimethoxy-alpha-L-rhamnosyl)-tetracenomycin-C 4'-O-methyltransferase</fullName>
        <ecNumber evidence="1">2.1.1.307</ecNumber>
    </submittedName>
</protein>
<dbReference type="InterPro" id="IPR029063">
    <property type="entry name" value="SAM-dependent_MTases_sf"/>
</dbReference>
<dbReference type="Proteomes" id="UP000441399">
    <property type="component" value="Unassembled WGS sequence"/>
</dbReference>
<dbReference type="InterPro" id="IPR008884">
    <property type="entry name" value="TylF_MeTrfase"/>
</dbReference>